<sequence>MPFVNDDSSLLTSSTSSRDAFLDLFTQILEFVALLHTQNIAFIDISSGNILYSTTGFEYGQFRVSEKTIYFIDFGSARQFATGPGNGAVVDFAAVTNTLPEGPNNVDPYACDIYGLGMLLSTMIRRNAAKHPEVELPLTQVIPLMEKMTSEIPENRPSIVEVQREWYDLLMSEGLPVPSRTAASARSGIAESVPKGTKMWWIPAFLRRALGSLR</sequence>
<evidence type="ECO:0000313" key="2">
    <source>
        <dbReference type="EMBL" id="KAH8100161.1"/>
    </source>
</evidence>
<dbReference type="AlphaFoldDB" id="A0A8K0UPZ0"/>
<comment type="caution">
    <text evidence="2">The sequence shown here is derived from an EMBL/GenBank/DDBJ whole genome shotgun (WGS) entry which is preliminary data.</text>
</comment>
<evidence type="ECO:0000313" key="3">
    <source>
        <dbReference type="Proteomes" id="UP000813824"/>
    </source>
</evidence>
<protein>
    <recommendedName>
        <fullName evidence="1">Protein kinase domain-containing protein</fullName>
    </recommendedName>
</protein>
<proteinExistence type="predicted"/>
<dbReference type="GO" id="GO:0005524">
    <property type="term" value="F:ATP binding"/>
    <property type="evidence" value="ECO:0007669"/>
    <property type="project" value="InterPro"/>
</dbReference>
<dbReference type="InterPro" id="IPR011009">
    <property type="entry name" value="Kinase-like_dom_sf"/>
</dbReference>
<dbReference type="InterPro" id="IPR000719">
    <property type="entry name" value="Prot_kinase_dom"/>
</dbReference>
<dbReference type="Pfam" id="PF00069">
    <property type="entry name" value="Pkinase"/>
    <property type="match status" value="1"/>
</dbReference>
<accession>A0A8K0UPZ0</accession>
<dbReference type="Proteomes" id="UP000813824">
    <property type="component" value="Unassembled WGS sequence"/>
</dbReference>
<dbReference type="EMBL" id="JAEVFJ010000017">
    <property type="protein sequence ID" value="KAH8100161.1"/>
    <property type="molecule type" value="Genomic_DNA"/>
</dbReference>
<keyword evidence="3" id="KW-1185">Reference proteome</keyword>
<evidence type="ECO:0000259" key="1">
    <source>
        <dbReference type="PROSITE" id="PS50011"/>
    </source>
</evidence>
<dbReference type="Gene3D" id="1.10.510.10">
    <property type="entry name" value="Transferase(Phosphotransferase) domain 1"/>
    <property type="match status" value="1"/>
</dbReference>
<dbReference type="SUPFAM" id="SSF56112">
    <property type="entry name" value="Protein kinase-like (PK-like)"/>
    <property type="match status" value="1"/>
</dbReference>
<dbReference type="PROSITE" id="PS50011">
    <property type="entry name" value="PROTEIN_KINASE_DOM"/>
    <property type="match status" value="1"/>
</dbReference>
<dbReference type="GO" id="GO:0004672">
    <property type="term" value="F:protein kinase activity"/>
    <property type="evidence" value="ECO:0007669"/>
    <property type="project" value="InterPro"/>
</dbReference>
<dbReference type="OrthoDB" id="3224178at2759"/>
<gene>
    <name evidence="2" type="ORF">BXZ70DRAFT_210027</name>
</gene>
<name>A0A8K0UPZ0_9AGAR</name>
<reference evidence="2" key="1">
    <citation type="journal article" date="2021" name="New Phytol.">
        <title>Evolutionary innovations through gain and loss of genes in the ectomycorrhizal Boletales.</title>
        <authorList>
            <person name="Wu G."/>
            <person name="Miyauchi S."/>
            <person name="Morin E."/>
            <person name="Kuo A."/>
            <person name="Drula E."/>
            <person name="Varga T."/>
            <person name="Kohler A."/>
            <person name="Feng B."/>
            <person name="Cao Y."/>
            <person name="Lipzen A."/>
            <person name="Daum C."/>
            <person name="Hundley H."/>
            <person name="Pangilinan J."/>
            <person name="Johnson J."/>
            <person name="Barry K."/>
            <person name="LaButti K."/>
            <person name="Ng V."/>
            <person name="Ahrendt S."/>
            <person name="Min B."/>
            <person name="Choi I.G."/>
            <person name="Park H."/>
            <person name="Plett J.M."/>
            <person name="Magnuson J."/>
            <person name="Spatafora J.W."/>
            <person name="Nagy L.G."/>
            <person name="Henrissat B."/>
            <person name="Grigoriev I.V."/>
            <person name="Yang Z.L."/>
            <person name="Xu J."/>
            <person name="Martin F.M."/>
        </authorList>
    </citation>
    <scope>NUCLEOTIDE SEQUENCE</scope>
    <source>
        <strain evidence="2">KKN 215</strain>
    </source>
</reference>
<feature type="domain" description="Protein kinase" evidence="1">
    <location>
        <begin position="1"/>
        <end position="214"/>
    </location>
</feature>
<organism evidence="2 3">
    <name type="scientific">Cristinia sonorae</name>
    <dbReference type="NCBI Taxonomy" id="1940300"/>
    <lineage>
        <taxon>Eukaryota</taxon>
        <taxon>Fungi</taxon>
        <taxon>Dikarya</taxon>
        <taxon>Basidiomycota</taxon>
        <taxon>Agaricomycotina</taxon>
        <taxon>Agaricomycetes</taxon>
        <taxon>Agaricomycetidae</taxon>
        <taxon>Agaricales</taxon>
        <taxon>Pleurotineae</taxon>
        <taxon>Stephanosporaceae</taxon>
        <taxon>Cristinia</taxon>
    </lineage>
</organism>